<evidence type="ECO:0000313" key="2">
    <source>
        <dbReference type="Proteomes" id="UP000663848"/>
    </source>
</evidence>
<dbReference type="PANTHER" id="PTHR47027">
    <property type="entry name" value="REVERSE TRANSCRIPTASE DOMAIN-CONTAINING PROTEIN"/>
    <property type="match status" value="1"/>
</dbReference>
<sequence>MKAYDSVDRTLLWQICRHYGLTDKIVQMLKLLYQDTKAQVRINAEISDPFDINSGVQQGGIPSCILFNILFDFIMRRVIEQ</sequence>
<dbReference type="Proteomes" id="UP000663848">
    <property type="component" value="Unassembled WGS sequence"/>
</dbReference>
<feature type="non-terminal residue" evidence="1">
    <location>
        <position position="81"/>
    </location>
</feature>
<evidence type="ECO:0000313" key="1">
    <source>
        <dbReference type="EMBL" id="CAF4981034.1"/>
    </source>
</evidence>
<evidence type="ECO:0008006" key="3">
    <source>
        <dbReference type="Google" id="ProtNLM"/>
    </source>
</evidence>
<protein>
    <recommendedName>
        <fullName evidence="3">Reverse transcriptase domain-containing protein</fullName>
    </recommendedName>
</protein>
<accession>A0A821ZDU3</accession>
<dbReference type="EMBL" id="CAJOBR010028378">
    <property type="protein sequence ID" value="CAF4981034.1"/>
    <property type="molecule type" value="Genomic_DNA"/>
</dbReference>
<dbReference type="AlphaFoldDB" id="A0A821ZDU3"/>
<name>A0A821ZDU3_9BILA</name>
<proteinExistence type="predicted"/>
<gene>
    <name evidence="1" type="ORF">QYT958_LOCUS36162</name>
</gene>
<dbReference type="PANTHER" id="PTHR47027:SF20">
    <property type="entry name" value="REVERSE TRANSCRIPTASE-LIKE PROTEIN WITH RNA-DIRECTED DNA POLYMERASE DOMAIN"/>
    <property type="match status" value="1"/>
</dbReference>
<comment type="caution">
    <text evidence="1">The sequence shown here is derived from an EMBL/GenBank/DDBJ whole genome shotgun (WGS) entry which is preliminary data.</text>
</comment>
<organism evidence="1 2">
    <name type="scientific">Rotaria socialis</name>
    <dbReference type="NCBI Taxonomy" id="392032"/>
    <lineage>
        <taxon>Eukaryota</taxon>
        <taxon>Metazoa</taxon>
        <taxon>Spiralia</taxon>
        <taxon>Gnathifera</taxon>
        <taxon>Rotifera</taxon>
        <taxon>Eurotatoria</taxon>
        <taxon>Bdelloidea</taxon>
        <taxon>Philodinida</taxon>
        <taxon>Philodinidae</taxon>
        <taxon>Rotaria</taxon>
    </lineage>
</organism>
<reference evidence="1" key="1">
    <citation type="submission" date="2021-02" db="EMBL/GenBank/DDBJ databases">
        <authorList>
            <person name="Nowell W R."/>
        </authorList>
    </citation>
    <scope>NUCLEOTIDE SEQUENCE</scope>
</reference>